<organism evidence="7 8">
    <name type="scientific">Paramuricea clavata</name>
    <name type="common">Red gorgonian</name>
    <name type="synonym">Violescent sea-whip</name>
    <dbReference type="NCBI Taxonomy" id="317549"/>
    <lineage>
        <taxon>Eukaryota</taxon>
        <taxon>Metazoa</taxon>
        <taxon>Cnidaria</taxon>
        <taxon>Anthozoa</taxon>
        <taxon>Octocorallia</taxon>
        <taxon>Malacalcyonacea</taxon>
        <taxon>Plexauridae</taxon>
        <taxon>Paramuricea</taxon>
    </lineage>
</organism>
<gene>
    <name evidence="7" type="ORF">PACLA_8A062584</name>
</gene>
<sequence length="285" mass="32585">MSFYQPLASKSNTAAVTVPHDIFNDVENLVKGNFHYHRLVWDPTSRTVSVFNVSGTSLLHVILIRKNVGNCQMFFLLLKGISQPMSMIACVWELSAATGLEQKCNWVNNSDALNINHGNIYGMQGDCGPWYMTIYTPGMSNSTELSVEVSESYDPHTIAFRWFRVITNLAFLPAVFLALKRRFYAEAIIYFLNFILSGVYLTVKYGKIYPSLRRWIFNLLPGYSLATTGAVVNLVVSEPENYYYVHCIWHVTIMLSVAFLLPVPTEEDTDERWWMDKKDSYNPLV</sequence>
<dbReference type="GO" id="GO:0005886">
    <property type="term" value="C:plasma membrane"/>
    <property type="evidence" value="ECO:0007669"/>
    <property type="project" value="UniProtKB-SubCell"/>
</dbReference>
<evidence type="ECO:0000256" key="5">
    <source>
        <dbReference type="ARBA" id="ARBA00022989"/>
    </source>
</evidence>
<dbReference type="AlphaFoldDB" id="A0A7D9E936"/>
<dbReference type="PANTHER" id="PTHR14319:SF3">
    <property type="entry name" value="TRANSMEMBRANE PROTEIN-LIKE PROTEIN"/>
    <property type="match status" value="1"/>
</dbReference>
<accession>A0A7D9E936</accession>
<proteinExistence type="inferred from homology"/>
<evidence type="ECO:0000256" key="6">
    <source>
        <dbReference type="ARBA" id="ARBA00023136"/>
    </source>
</evidence>
<keyword evidence="4" id="KW-0812">Transmembrane</keyword>
<comment type="caution">
    <text evidence="7">The sequence shown here is derived from an EMBL/GenBank/DDBJ whole genome shotgun (WGS) entry which is preliminary data.</text>
</comment>
<evidence type="ECO:0000313" key="8">
    <source>
        <dbReference type="Proteomes" id="UP001152795"/>
    </source>
</evidence>
<dbReference type="Pfam" id="PF12036">
    <property type="entry name" value="DUF3522"/>
    <property type="match status" value="1"/>
</dbReference>
<dbReference type="InterPro" id="IPR021910">
    <property type="entry name" value="NGX6/PGAP6/MYMK"/>
</dbReference>
<dbReference type="Proteomes" id="UP001152795">
    <property type="component" value="Unassembled WGS sequence"/>
</dbReference>
<name>A0A7D9E936_PARCT</name>
<keyword evidence="8" id="KW-1185">Reference proteome</keyword>
<evidence type="ECO:0000256" key="4">
    <source>
        <dbReference type="ARBA" id="ARBA00022692"/>
    </source>
</evidence>
<evidence type="ECO:0000256" key="3">
    <source>
        <dbReference type="ARBA" id="ARBA00022475"/>
    </source>
</evidence>
<dbReference type="PANTHER" id="PTHR14319">
    <property type="entry name" value="FIVE-SPAN TRANSMEMBRANE PROTEIN M83"/>
    <property type="match status" value="1"/>
</dbReference>
<protein>
    <submittedName>
        <fullName evidence="7">Uncharacterized protein</fullName>
    </submittedName>
</protein>
<evidence type="ECO:0000256" key="1">
    <source>
        <dbReference type="ARBA" id="ARBA00004651"/>
    </source>
</evidence>
<dbReference type="OrthoDB" id="69646at2759"/>
<keyword evidence="5" id="KW-1133">Transmembrane helix</keyword>
<dbReference type="EMBL" id="CACRXK020004702">
    <property type="protein sequence ID" value="CAB4003706.1"/>
    <property type="molecule type" value="Genomic_DNA"/>
</dbReference>
<keyword evidence="3" id="KW-1003">Cell membrane</keyword>
<evidence type="ECO:0000256" key="2">
    <source>
        <dbReference type="ARBA" id="ARBA00005542"/>
    </source>
</evidence>
<comment type="similarity">
    <text evidence="2">Belongs to the TMEM8 family.</text>
</comment>
<keyword evidence="6" id="KW-0472">Membrane</keyword>
<reference evidence="7" key="1">
    <citation type="submission" date="2020-04" db="EMBL/GenBank/DDBJ databases">
        <authorList>
            <person name="Alioto T."/>
            <person name="Alioto T."/>
            <person name="Gomez Garrido J."/>
        </authorList>
    </citation>
    <scope>NUCLEOTIDE SEQUENCE</scope>
    <source>
        <strain evidence="7">A484AB</strain>
    </source>
</reference>
<evidence type="ECO:0000313" key="7">
    <source>
        <dbReference type="EMBL" id="CAB4003706.1"/>
    </source>
</evidence>
<comment type="subcellular location">
    <subcellularLocation>
        <location evidence="1">Cell membrane</location>
        <topology evidence="1">Multi-pass membrane protein</topology>
    </subcellularLocation>
</comment>